<keyword evidence="1" id="KW-1133">Transmembrane helix</keyword>
<organism evidence="2 3">
    <name type="scientific">Ceratopteris richardii</name>
    <name type="common">Triangle waterfern</name>
    <dbReference type="NCBI Taxonomy" id="49495"/>
    <lineage>
        <taxon>Eukaryota</taxon>
        <taxon>Viridiplantae</taxon>
        <taxon>Streptophyta</taxon>
        <taxon>Embryophyta</taxon>
        <taxon>Tracheophyta</taxon>
        <taxon>Polypodiopsida</taxon>
        <taxon>Polypodiidae</taxon>
        <taxon>Polypodiales</taxon>
        <taxon>Pteridineae</taxon>
        <taxon>Pteridaceae</taxon>
        <taxon>Parkerioideae</taxon>
        <taxon>Ceratopteris</taxon>
    </lineage>
</organism>
<dbReference type="Proteomes" id="UP000825935">
    <property type="component" value="Chromosome 14"/>
</dbReference>
<gene>
    <name evidence="2" type="ORF">KP509_14G019000</name>
</gene>
<evidence type="ECO:0000256" key="1">
    <source>
        <dbReference type="SAM" id="Phobius"/>
    </source>
</evidence>
<reference evidence="2" key="1">
    <citation type="submission" date="2021-08" db="EMBL/GenBank/DDBJ databases">
        <title>WGS assembly of Ceratopteris richardii.</title>
        <authorList>
            <person name="Marchant D.B."/>
            <person name="Chen G."/>
            <person name="Jenkins J."/>
            <person name="Shu S."/>
            <person name="Leebens-Mack J."/>
            <person name="Grimwood J."/>
            <person name="Schmutz J."/>
            <person name="Soltis P."/>
            <person name="Soltis D."/>
            <person name="Chen Z.-H."/>
        </authorList>
    </citation>
    <scope>NUCLEOTIDE SEQUENCE</scope>
    <source>
        <strain evidence="2">Whitten #5841</strain>
        <tissue evidence="2">Leaf</tissue>
    </source>
</reference>
<name>A0A8T2T7W5_CERRI</name>
<keyword evidence="1" id="KW-0812">Transmembrane</keyword>
<comment type="caution">
    <text evidence="2">The sequence shown here is derived from an EMBL/GenBank/DDBJ whole genome shotgun (WGS) entry which is preliminary data.</text>
</comment>
<sequence length="158" mass="17164">MARWHRRLPSMESPYNASASIPSLPSLSLFEVTTSSAHRYSFLSLVGVLVILACALALCTGSRFAEANCKVKNDSGKKVIIVPVEVDITIEVDVGVTVELPPAQQKCYFKNPDTDNKQGPVTLNDGSTYIWKDGAVEGTIDLYLGVYLLGILQLTSRS</sequence>
<keyword evidence="3" id="KW-1185">Reference proteome</keyword>
<protein>
    <submittedName>
        <fullName evidence="2">Uncharacterized protein</fullName>
    </submittedName>
</protein>
<accession>A0A8T2T7W5</accession>
<dbReference type="AlphaFoldDB" id="A0A8T2T7W5"/>
<dbReference type="EMBL" id="CM035419">
    <property type="protein sequence ID" value="KAH7414931.1"/>
    <property type="molecule type" value="Genomic_DNA"/>
</dbReference>
<evidence type="ECO:0000313" key="2">
    <source>
        <dbReference type="EMBL" id="KAH7414931.1"/>
    </source>
</evidence>
<proteinExistence type="predicted"/>
<keyword evidence="1" id="KW-0472">Membrane</keyword>
<evidence type="ECO:0000313" key="3">
    <source>
        <dbReference type="Proteomes" id="UP000825935"/>
    </source>
</evidence>
<feature type="transmembrane region" description="Helical" evidence="1">
    <location>
        <begin position="40"/>
        <end position="60"/>
    </location>
</feature>